<feature type="transmembrane region" description="Helical" evidence="1">
    <location>
        <begin position="107"/>
        <end position="131"/>
    </location>
</feature>
<proteinExistence type="predicted"/>
<feature type="transmembrane region" description="Helical" evidence="1">
    <location>
        <begin position="54"/>
        <end position="71"/>
    </location>
</feature>
<feature type="transmembrane region" description="Helical" evidence="1">
    <location>
        <begin position="196"/>
        <end position="217"/>
    </location>
</feature>
<dbReference type="PANTHER" id="PTHR12715">
    <property type="entry name" value="TRANSPORTER, DRUG/METABOLITE EXPORTER FAMILY"/>
    <property type="match status" value="1"/>
</dbReference>
<feature type="transmembrane region" description="Helical" evidence="1">
    <location>
        <begin position="83"/>
        <end position="101"/>
    </location>
</feature>
<reference evidence="4" key="1">
    <citation type="submission" date="2010-05" db="EMBL/GenBank/DDBJ databases">
        <title>The complete genome of Truepera radiovictris DSM 17093.</title>
        <authorList>
            <consortium name="US DOE Joint Genome Institute (JGI-PGF)"/>
            <person name="Lucas S."/>
            <person name="Copeland A."/>
            <person name="Lapidus A."/>
            <person name="Glavina del Rio T."/>
            <person name="Dalin E."/>
            <person name="Tice H."/>
            <person name="Bruce D."/>
            <person name="Goodwin L."/>
            <person name="Pitluck S."/>
            <person name="Kyrpides N."/>
            <person name="Mavromatis K."/>
            <person name="Ovchinnikova G."/>
            <person name="Munk A.C."/>
            <person name="Detter J.C."/>
            <person name="Han C."/>
            <person name="Tapia R."/>
            <person name="Land M."/>
            <person name="Hauser L."/>
            <person name="Markowitz V."/>
            <person name="Cheng J.-F."/>
            <person name="Hugenholtz P."/>
            <person name="Woyke T."/>
            <person name="Wu D."/>
            <person name="Tindall B."/>
            <person name="Pomrenke H.G."/>
            <person name="Brambilla E."/>
            <person name="Klenk H.-P."/>
            <person name="Eisen J.A."/>
        </authorList>
    </citation>
    <scope>NUCLEOTIDE SEQUENCE [LARGE SCALE GENOMIC DNA]</scope>
    <source>
        <strain evidence="4">DSM 17093 / CIP 108686 / LMG 22925 / RQ-24</strain>
    </source>
</reference>
<feature type="transmembrane region" description="Helical" evidence="1">
    <location>
        <begin position="163"/>
        <end position="184"/>
    </location>
</feature>
<feature type="transmembrane region" description="Helical" evidence="1">
    <location>
        <begin position="283"/>
        <end position="302"/>
    </location>
</feature>
<feature type="transmembrane region" description="Helical" evidence="1">
    <location>
        <begin position="12"/>
        <end position="34"/>
    </location>
</feature>
<dbReference type="HOGENOM" id="CLU_033863_4_1_0"/>
<keyword evidence="4" id="KW-1185">Reference proteome</keyword>
<dbReference type="GO" id="GO:0016020">
    <property type="term" value="C:membrane"/>
    <property type="evidence" value="ECO:0007669"/>
    <property type="project" value="InterPro"/>
</dbReference>
<dbReference type="EMBL" id="CP002049">
    <property type="protein sequence ID" value="ADI13694.1"/>
    <property type="molecule type" value="Genomic_DNA"/>
</dbReference>
<feature type="transmembrane region" description="Helical" evidence="1">
    <location>
        <begin position="255"/>
        <end position="277"/>
    </location>
</feature>
<keyword evidence="1" id="KW-1133">Transmembrane helix</keyword>
<feature type="domain" description="EamA" evidence="2">
    <location>
        <begin position="168"/>
        <end position="299"/>
    </location>
</feature>
<evidence type="ECO:0000259" key="2">
    <source>
        <dbReference type="Pfam" id="PF00892"/>
    </source>
</evidence>
<dbReference type="KEGG" id="tra:Trad_0558"/>
<dbReference type="STRING" id="649638.Trad_0558"/>
<dbReference type="PANTHER" id="PTHR12715:SF4">
    <property type="entry name" value="EAMA DOMAIN-CONTAINING PROTEIN"/>
    <property type="match status" value="1"/>
</dbReference>
<dbReference type="InterPro" id="IPR037185">
    <property type="entry name" value="EmrE-like"/>
</dbReference>
<evidence type="ECO:0000313" key="4">
    <source>
        <dbReference type="Proteomes" id="UP000000379"/>
    </source>
</evidence>
<sequence>MRAGATRLLQPVLECAVAISWGMLVNLFILATLWGSAFPGIKLGLTGLSAGNLTLLRFTVASLCFALFLLVTRKRLLPDRRDLPYFFLVGFLGITVYHLALNYGQRFVSAGAASLIIATAPAITAVVAFFLLNDRLSLLGWSGILLSFTGVALIVLGDGGALSLNPFALLILLSALVTAFYTVLQKPLLRRYEAVEVTAFSTWAGTLPLLVFAPGLVADAADAGRTALLAAVYIGVFPAAVAYAQFSYAISRLPVTLATSFLYAVPVFSLLFAWLLLGEVPSALMLVGGAVALSGIVVVGYAKGRAARRAHAVAEPEGV</sequence>
<dbReference type="InterPro" id="IPR052756">
    <property type="entry name" value="Alkyne_AA_exporter"/>
</dbReference>
<feature type="transmembrane region" description="Helical" evidence="1">
    <location>
        <begin position="223"/>
        <end position="243"/>
    </location>
</feature>
<organism evidence="3 4">
    <name type="scientific">Truepera radiovictrix (strain DSM 17093 / CIP 108686 / LMG 22925 / RQ-24)</name>
    <dbReference type="NCBI Taxonomy" id="649638"/>
    <lineage>
        <taxon>Bacteria</taxon>
        <taxon>Thermotogati</taxon>
        <taxon>Deinococcota</taxon>
        <taxon>Deinococci</taxon>
        <taxon>Trueperales</taxon>
        <taxon>Trueperaceae</taxon>
        <taxon>Truepera</taxon>
    </lineage>
</organism>
<feature type="transmembrane region" description="Helical" evidence="1">
    <location>
        <begin position="138"/>
        <end position="157"/>
    </location>
</feature>
<feature type="domain" description="EamA" evidence="2">
    <location>
        <begin position="26"/>
        <end position="155"/>
    </location>
</feature>
<reference evidence="3 4" key="2">
    <citation type="journal article" date="2011" name="Stand. Genomic Sci.">
        <title>Complete genome sequence of Truepera radiovictrix type strain (RQ-24).</title>
        <authorList>
            <person name="Ivanova N."/>
            <person name="Rohde C."/>
            <person name="Munk C."/>
            <person name="Nolan M."/>
            <person name="Lucas S."/>
            <person name="Del Rio T.G."/>
            <person name="Tice H."/>
            <person name="Deshpande S."/>
            <person name="Cheng J.F."/>
            <person name="Tapia R."/>
            <person name="Han C."/>
            <person name="Goodwin L."/>
            <person name="Pitluck S."/>
            <person name="Liolios K."/>
            <person name="Mavromatis K."/>
            <person name="Mikhailova N."/>
            <person name="Pati A."/>
            <person name="Chen A."/>
            <person name="Palaniappan K."/>
            <person name="Land M."/>
            <person name="Hauser L."/>
            <person name="Chang Y.J."/>
            <person name="Jeffries C.D."/>
            <person name="Brambilla E."/>
            <person name="Rohde M."/>
            <person name="Goker M."/>
            <person name="Tindall B.J."/>
            <person name="Woyke T."/>
            <person name="Bristow J."/>
            <person name="Eisen J.A."/>
            <person name="Markowitz V."/>
            <person name="Hugenholtz P."/>
            <person name="Kyrpides N.C."/>
            <person name="Klenk H.P."/>
            <person name="Lapidus A."/>
        </authorList>
    </citation>
    <scope>NUCLEOTIDE SEQUENCE [LARGE SCALE GENOMIC DNA]</scope>
    <source>
        <strain evidence="4">DSM 17093 / CIP 108686 / LMG 22925 / RQ-24</strain>
    </source>
</reference>
<evidence type="ECO:0000256" key="1">
    <source>
        <dbReference type="SAM" id="Phobius"/>
    </source>
</evidence>
<name>D7CSS7_TRURR</name>
<dbReference type="AlphaFoldDB" id="D7CSS7"/>
<keyword evidence="1" id="KW-0472">Membrane</keyword>
<dbReference type="SUPFAM" id="SSF103481">
    <property type="entry name" value="Multidrug resistance efflux transporter EmrE"/>
    <property type="match status" value="2"/>
</dbReference>
<gene>
    <name evidence="3" type="ordered locus">Trad_0558</name>
</gene>
<dbReference type="InterPro" id="IPR000620">
    <property type="entry name" value="EamA_dom"/>
</dbReference>
<accession>D7CSS7</accession>
<keyword evidence="1" id="KW-0812">Transmembrane</keyword>
<evidence type="ECO:0000313" key="3">
    <source>
        <dbReference type="EMBL" id="ADI13694.1"/>
    </source>
</evidence>
<dbReference type="eggNOG" id="COG0697">
    <property type="taxonomic scope" value="Bacteria"/>
</dbReference>
<dbReference type="Pfam" id="PF00892">
    <property type="entry name" value="EamA"/>
    <property type="match status" value="2"/>
</dbReference>
<dbReference type="Proteomes" id="UP000000379">
    <property type="component" value="Chromosome"/>
</dbReference>
<protein>
    <recommendedName>
        <fullName evidence="2">EamA domain-containing protein</fullName>
    </recommendedName>
</protein>